<keyword evidence="2" id="KW-0378">Hydrolase</keyword>
<dbReference type="InterPro" id="IPR029058">
    <property type="entry name" value="AB_hydrolase_fold"/>
</dbReference>
<keyword evidence="3" id="KW-0442">Lipid degradation</keyword>
<dbReference type="EMBL" id="MU001790">
    <property type="protein sequence ID" value="KAF2798160.1"/>
    <property type="molecule type" value="Genomic_DNA"/>
</dbReference>
<accession>A0A6A6XNY8</accession>
<keyword evidence="4" id="KW-0443">Lipid metabolism</keyword>
<dbReference type="GO" id="GO:0003847">
    <property type="term" value="F:1-alkyl-2-acetylglycerophosphocholine esterase activity"/>
    <property type="evidence" value="ECO:0007669"/>
    <property type="project" value="UniProtKB-EC"/>
</dbReference>
<dbReference type="Gene3D" id="3.40.50.1820">
    <property type="entry name" value="alpha/beta hydrolase"/>
    <property type="match status" value="1"/>
</dbReference>
<dbReference type="Proteomes" id="UP000799757">
    <property type="component" value="Unassembled WGS sequence"/>
</dbReference>
<evidence type="ECO:0000256" key="5">
    <source>
        <dbReference type="SAM" id="SignalP"/>
    </source>
</evidence>
<evidence type="ECO:0000256" key="3">
    <source>
        <dbReference type="ARBA" id="ARBA00022963"/>
    </source>
</evidence>
<evidence type="ECO:0000313" key="6">
    <source>
        <dbReference type="EMBL" id="KAF2798160.1"/>
    </source>
</evidence>
<sequence>MGFNIYLHFLFALTNAITFPSPTGPYNVGMRPYVLNHTTLNDPVAPSGTGSSILVNFYYPTKDAAPLQPYLPKALTTYYEEYYSVPVGTFTNITAPIAPNAASLSANHSTRLPTLLFGPPAAGPPSHLFFALISDLASHGYTVVTVDHPYEPPILVYPNNTVIVGLPPDGGDVDLGDLYAYRLADTSALLDALPEISRTLEVPTNLSHLVFLGHSIGGSAALNQVLVEKARNPPHGSKKFFLGAINIDGMLFGDVAANSTSADLRTPSLLLANSENTPDVPTGWSLFESLQTSWSKTVRVVGGVNHTDFSDLVVWKQGAGITGGNGVIKADRMVQITRKFVGDFMSFVQRKGEGVLSGSGKVLEEWPEVRFDYNGTGNA</sequence>
<evidence type="ECO:0000256" key="2">
    <source>
        <dbReference type="ARBA" id="ARBA00022801"/>
    </source>
</evidence>
<dbReference type="OrthoDB" id="2363873at2759"/>
<feature type="chain" id="PRO_5025523632" description="1-alkyl-2-acetylglycerophosphocholine esterase" evidence="5">
    <location>
        <begin position="17"/>
        <end position="379"/>
    </location>
</feature>
<feature type="signal peptide" evidence="5">
    <location>
        <begin position="1"/>
        <end position="16"/>
    </location>
</feature>
<evidence type="ECO:0000256" key="1">
    <source>
        <dbReference type="ARBA" id="ARBA00013201"/>
    </source>
</evidence>
<keyword evidence="7" id="KW-1185">Reference proteome</keyword>
<proteinExistence type="predicted"/>
<dbReference type="EC" id="3.1.1.47" evidence="1"/>
<dbReference type="PANTHER" id="PTHR10272:SF14">
    <property type="entry name" value="PAF ACETYLHYDROLASE FAMILY PROTEIN"/>
    <property type="match status" value="1"/>
</dbReference>
<dbReference type="SUPFAM" id="SSF53474">
    <property type="entry name" value="alpha/beta-Hydrolases"/>
    <property type="match status" value="1"/>
</dbReference>
<name>A0A6A6XNY8_9PLEO</name>
<reference evidence="6" key="1">
    <citation type="journal article" date="2020" name="Stud. Mycol.">
        <title>101 Dothideomycetes genomes: a test case for predicting lifestyles and emergence of pathogens.</title>
        <authorList>
            <person name="Haridas S."/>
            <person name="Albert R."/>
            <person name="Binder M."/>
            <person name="Bloem J."/>
            <person name="Labutti K."/>
            <person name="Salamov A."/>
            <person name="Andreopoulos B."/>
            <person name="Baker S."/>
            <person name="Barry K."/>
            <person name="Bills G."/>
            <person name="Bluhm B."/>
            <person name="Cannon C."/>
            <person name="Castanera R."/>
            <person name="Culley D."/>
            <person name="Daum C."/>
            <person name="Ezra D."/>
            <person name="Gonzalez J."/>
            <person name="Henrissat B."/>
            <person name="Kuo A."/>
            <person name="Liang C."/>
            <person name="Lipzen A."/>
            <person name="Lutzoni F."/>
            <person name="Magnuson J."/>
            <person name="Mondo S."/>
            <person name="Nolan M."/>
            <person name="Ohm R."/>
            <person name="Pangilinan J."/>
            <person name="Park H.-J."/>
            <person name="Ramirez L."/>
            <person name="Alfaro M."/>
            <person name="Sun H."/>
            <person name="Tritt A."/>
            <person name="Yoshinaga Y."/>
            <person name="Zwiers L.-H."/>
            <person name="Turgeon B."/>
            <person name="Goodwin S."/>
            <person name="Spatafora J."/>
            <person name="Crous P."/>
            <person name="Grigoriev I."/>
        </authorList>
    </citation>
    <scope>NUCLEOTIDE SEQUENCE</scope>
    <source>
        <strain evidence="6">CBS 109.77</strain>
    </source>
</reference>
<organism evidence="6 7">
    <name type="scientific">Melanomma pulvis-pyrius CBS 109.77</name>
    <dbReference type="NCBI Taxonomy" id="1314802"/>
    <lineage>
        <taxon>Eukaryota</taxon>
        <taxon>Fungi</taxon>
        <taxon>Dikarya</taxon>
        <taxon>Ascomycota</taxon>
        <taxon>Pezizomycotina</taxon>
        <taxon>Dothideomycetes</taxon>
        <taxon>Pleosporomycetidae</taxon>
        <taxon>Pleosporales</taxon>
        <taxon>Melanommataceae</taxon>
        <taxon>Melanomma</taxon>
    </lineage>
</organism>
<dbReference type="GO" id="GO:0016042">
    <property type="term" value="P:lipid catabolic process"/>
    <property type="evidence" value="ECO:0007669"/>
    <property type="project" value="UniProtKB-KW"/>
</dbReference>
<evidence type="ECO:0000313" key="7">
    <source>
        <dbReference type="Proteomes" id="UP000799757"/>
    </source>
</evidence>
<protein>
    <recommendedName>
        <fullName evidence="1">1-alkyl-2-acetylglycerophosphocholine esterase</fullName>
        <ecNumber evidence="1">3.1.1.47</ecNumber>
    </recommendedName>
</protein>
<dbReference type="PANTHER" id="PTHR10272">
    <property type="entry name" value="PLATELET-ACTIVATING FACTOR ACETYLHYDROLASE"/>
    <property type="match status" value="1"/>
</dbReference>
<dbReference type="AlphaFoldDB" id="A0A6A6XNY8"/>
<gene>
    <name evidence="6" type="ORF">K505DRAFT_322101</name>
</gene>
<evidence type="ECO:0000256" key="4">
    <source>
        <dbReference type="ARBA" id="ARBA00023098"/>
    </source>
</evidence>
<keyword evidence="5" id="KW-0732">Signal</keyword>